<dbReference type="eggNOG" id="COG3178">
    <property type="taxonomic scope" value="Bacteria"/>
</dbReference>
<dbReference type="EMBL" id="CP003557">
    <property type="protein sequence ID" value="AFN74912.1"/>
    <property type="molecule type" value="Genomic_DNA"/>
</dbReference>
<organism evidence="3 4">
    <name type="scientific">Melioribacter roseus (strain DSM 23840 / JCM 17771 / VKM B-2668 / P3M-2)</name>
    <dbReference type="NCBI Taxonomy" id="1191523"/>
    <lineage>
        <taxon>Bacteria</taxon>
        <taxon>Pseudomonadati</taxon>
        <taxon>Ignavibacteriota</taxon>
        <taxon>Ignavibacteria</taxon>
        <taxon>Ignavibacteriales</taxon>
        <taxon>Melioribacteraceae</taxon>
        <taxon>Melioribacter</taxon>
    </lineage>
</organism>
<sequence>MSAEKILKDLYGKEFNDNRVEISQLPPSGSARKYYRLNDGNKTLIGVYNEDVAENNAFFYLTGKFKNLGLNVPEIYSVDKRKKYYLLEDLGDITLYSLLNKKRKGKIIPSDIIDLYKRAVEELSKFQVLSKDKIDFNKCYPRKSFDELSMKWDLNYFKYYFLKPVGVLFDEDKLEKDFNNFVAYLSKAGGDYFMYRDFNSRNIMIKNEDLCFIDYQGGRKGPLQYDIASLLYDSKADLNDDLRTELLNHYLKSVRKLENIRRADFMKYYYEFVLLRLIQMFGAYGNRGFFEGKAHFLQSIPYAAKNLESILNKIKISRKIPELFRVLNEITRDKKLQEYKWNAGHKDLIVRVYSFSYRYKMPYDISGNGGGFVFDCRAIPNPGKIEKYKHLTGRNKKVADFLKSQPAAIKFLNESINMVEQIVENYIERGWRDLMVCYGCTGGQHRSVFCAESLARHLKKKYKVKVILKHTRLPL</sequence>
<proteinExistence type="predicted"/>
<dbReference type="InterPro" id="IPR002575">
    <property type="entry name" value="Aminoglycoside_PTrfase"/>
</dbReference>
<dbReference type="KEGG" id="mro:MROS_1678"/>
<dbReference type="InterPro" id="IPR005337">
    <property type="entry name" value="RapZ-like"/>
</dbReference>
<dbReference type="GO" id="GO:0005524">
    <property type="term" value="F:ATP binding"/>
    <property type="evidence" value="ECO:0007669"/>
    <property type="project" value="InterPro"/>
</dbReference>
<evidence type="ECO:0000259" key="1">
    <source>
        <dbReference type="Pfam" id="PF01636"/>
    </source>
</evidence>
<dbReference type="InterPro" id="IPR011009">
    <property type="entry name" value="Kinase-like_dom_sf"/>
</dbReference>
<dbReference type="Proteomes" id="UP000009011">
    <property type="component" value="Chromosome"/>
</dbReference>
<dbReference type="eggNOG" id="COG1660">
    <property type="taxonomic scope" value="Bacteria"/>
</dbReference>
<dbReference type="SUPFAM" id="SSF56112">
    <property type="entry name" value="Protein kinase-like (PK-like)"/>
    <property type="match status" value="1"/>
</dbReference>
<dbReference type="RefSeq" id="WP_014856346.1">
    <property type="nucleotide sequence ID" value="NC_018178.1"/>
</dbReference>
<evidence type="ECO:0000259" key="2">
    <source>
        <dbReference type="Pfam" id="PF22740"/>
    </source>
</evidence>
<keyword evidence="3" id="KW-0808">Transferase</keyword>
<accession>I6YWI6</accession>
<dbReference type="PANTHER" id="PTHR30448">
    <property type="entry name" value="RNASE ADAPTER PROTEIN RAPZ"/>
    <property type="match status" value="1"/>
</dbReference>
<name>I6YWI6_MELRP</name>
<evidence type="ECO:0000313" key="4">
    <source>
        <dbReference type="Proteomes" id="UP000009011"/>
    </source>
</evidence>
<keyword evidence="4" id="KW-1185">Reference proteome</keyword>
<dbReference type="AlphaFoldDB" id="I6YWI6"/>
<dbReference type="Gene3D" id="3.30.200.20">
    <property type="entry name" value="Phosphorylase Kinase, domain 1"/>
    <property type="match status" value="1"/>
</dbReference>
<feature type="domain" description="Aminoglycoside phosphotransferase" evidence="1">
    <location>
        <begin position="24"/>
        <end position="251"/>
    </location>
</feature>
<dbReference type="InterPro" id="IPR053931">
    <property type="entry name" value="RapZ_C"/>
</dbReference>
<dbReference type="STRING" id="1191523.MROS_1678"/>
<dbReference type="PATRIC" id="fig|1191523.3.peg.1778"/>
<dbReference type="PANTHER" id="PTHR30448:SF0">
    <property type="entry name" value="RNASE ADAPTER PROTEIN RAPZ"/>
    <property type="match status" value="1"/>
</dbReference>
<feature type="domain" description="RapZ C-terminal" evidence="2">
    <location>
        <begin position="349"/>
        <end position="468"/>
    </location>
</feature>
<reference evidence="3 4" key="1">
    <citation type="journal article" date="2013" name="PLoS ONE">
        <title>Genomic analysis of Melioribacter roseus, facultatively anaerobic organotrophic bacterium representing a novel deep lineage within Bacteriodetes/Chlorobi group.</title>
        <authorList>
            <person name="Kadnikov V.V."/>
            <person name="Mardanov A.V."/>
            <person name="Podosokorskaya O.A."/>
            <person name="Gavrilov S.N."/>
            <person name="Kublanov I.V."/>
            <person name="Beletsky A.V."/>
            <person name="Bonch-Osmolovskaya E.A."/>
            <person name="Ravin N.V."/>
        </authorList>
    </citation>
    <scope>NUCLEOTIDE SEQUENCE [LARGE SCALE GENOMIC DNA]</scope>
    <source>
        <strain evidence="4">JCM 17771 / P3M-2</strain>
    </source>
</reference>
<dbReference type="GO" id="GO:0016740">
    <property type="term" value="F:transferase activity"/>
    <property type="evidence" value="ECO:0007669"/>
    <property type="project" value="UniProtKB-KW"/>
</dbReference>
<evidence type="ECO:0000313" key="3">
    <source>
        <dbReference type="EMBL" id="AFN74912.1"/>
    </source>
</evidence>
<gene>
    <name evidence="3" type="ordered locus">MROS_1678</name>
</gene>
<dbReference type="HOGENOM" id="CLU_021467_0_0_10"/>
<protein>
    <submittedName>
        <fullName evidence="3">Phosphotransferase enzyme family protein</fullName>
    </submittedName>
</protein>
<dbReference type="Pfam" id="PF22740">
    <property type="entry name" value="PapZ_C"/>
    <property type="match status" value="1"/>
</dbReference>
<dbReference type="Pfam" id="PF01636">
    <property type="entry name" value="APH"/>
    <property type="match status" value="1"/>
</dbReference>
<dbReference type="Gene3D" id="3.90.1200.10">
    <property type="match status" value="1"/>
</dbReference>
<dbReference type="OrthoDB" id="9784461at2"/>